<keyword evidence="5 6" id="KW-0648">Protein biosynthesis</keyword>
<organism evidence="7 8">
    <name type="scientific">Patiria miniata</name>
    <name type="common">Bat star</name>
    <name type="synonym">Asterina miniata</name>
    <dbReference type="NCBI Taxonomy" id="46514"/>
    <lineage>
        <taxon>Eukaryota</taxon>
        <taxon>Metazoa</taxon>
        <taxon>Echinodermata</taxon>
        <taxon>Eleutherozoa</taxon>
        <taxon>Asterozoa</taxon>
        <taxon>Asteroidea</taxon>
        <taxon>Valvatacea</taxon>
        <taxon>Valvatida</taxon>
        <taxon>Asterinidae</taxon>
        <taxon>Patiria</taxon>
    </lineage>
</organism>
<dbReference type="GeneID" id="119737136"/>
<dbReference type="EnsemblMetazoa" id="XM_038211253.1">
    <property type="protein sequence ID" value="XP_038067181.1"/>
    <property type="gene ID" value="LOC119737136"/>
</dbReference>
<dbReference type="InterPro" id="IPR023398">
    <property type="entry name" value="TIF_eIF4e-like"/>
</dbReference>
<accession>A0A914AV69</accession>
<dbReference type="GO" id="GO:0000340">
    <property type="term" value="F:RNA 7-methylguanosine cap binding"/>
    <property type="evidence" value="ECO:0007669"/>
    <property type="project" value="TreeGrafter"/>
</dbReference>
<evidence type="ECO:0000256" key="3">
    <source>
        <dbReference type="ARBA" id="ARBA00022845"/>
    </source>
</evidence>
<dbReference type="SUPFAM" id="SSF55418">
    <property type="entry name" value="eIF4e-like"/>
    <property type="match status" value="1"/>
</dbReference>
<keyword evidence="8" id="KW-1185">Reference proteome</keyword>
<dbReference type="OrthoDB" id="17977at2759"/>
<dbReference type="CTD" id="317649"/>
<evidence type="ECO:0000256" key="1">
    <source>
        <dbReference type="ARBA" id="ARBA00009860"/>
    </source>
</evidence>
<name>A0A914AV69_PATMI</name>
<sequence>MAASEISQRQDSELRGFSDSSEDVHFKTIPSTVDLESTGVPLNTPWTFWLDRSIPNSTAAQVEANLQNIYTVSTVESFWAVYNNIPDVDKLAYRFSYHLMRNDIKPMWEDPSNASGGDWKFKVPKEQTGRAWKELLLATIGERFSDCISPEDEICGVSVSIRNLDVDILQVWNKKAGLNDSEINRVVAMVKDILQGIEIKTHFYKSHQQHHAFERGQKK</sequence>
<dbReference type="Proteomes" id="UP000887568">
    <property type="component" value="Unplaced"/>
</dbReference>
<keyword evidence="3" id="KW-0810">Translation regulation</keyword>
<dbReference type="OMA" id="HFYKSHQ"/>
<evidence type="ECO:0000313" key="7">
    <source>
        <dbReference type="EnsemblMetazoa" id="XP_038067181.1"/>
    </source>
</evidence>
<dbReference type="RefSeq" id="XP_038067181.1">
    <property type="nucleotide sequence ID" value="XM_038211253.1"/>
</dbReference>
<dbReference type="FunFam" id="3.30.760.10:FF:000007">
    <property type="entry name" value="Eukaryotic translation initiation factor 4E family member 3"/>
    <property type="match status" value="1"/>
</dbReference>
<dbReference type="Pfam" id="PF01652">
    <property type="entry name" value="IF4E"/>
    <property type="match status" value="1"/>
</dbReference>
<dbReference type="InterPro" id="IPR001040">
    <property type="entry name" value="TIF_eIF_4E"/>
</dbReference>
<dbReference type="PANTHER" id="PTHR11960:SF66">
    <property type="entry name" value="EUKARYOTIC TRANSLATION INITIATION FACTOR 4E TYPE 3"/>
    <property type="match status" value="1"/>
</dbReference>
<dbReference type="AlphaFoldDB" id="A0A914AV69"/>
<dbReference type="PANTHER" id="PTHR11960">
    <property type="entry name" value="EUKARYOTIC TRANSLATION INITIATION FACTOR 4E RELATED"/>
    <property type="match status" value="1"/>
</dbReference>
<evidence type="ECO:0000256" key="6">
    <source>
        <dbReference type="RuleBase" id="RU004374"/>
    </source>
</evidence>
<keyword evidence="2 6" id="KW-0396">Initiation factor</keyword>
<protein>
    <recommendedName>
        <fullName evidence="9">Eukaryotic translation initiation factor 4E</fullName>
    </recommendedName>
</protein>
<evidence type="ECO:0000256" key="5">
    <source>
        <dbReference type="ARBA" id="ARBA00022917"/>
    </source>
</evidence>
<evidence type="ECO:0000256" key="2">
    <source>
        <dbReference type="ARBA" id="ARBA00022540"/>
    </source>
</evidence>
<dbReference type="GO" id="GO:0016281">
    <property type="term" value="C:eukaryotic translation initiation factor 4F complex"/>
    <property type="evidence" value="ECO:0007669"/>
    <property type="project" value="TreeGrafter"/>
</dbReference>
<evidence type="ECO:0000256" key="4">
    <source>
        <dbReference type="ARBA" id="ARBA00022884"/>
    </source>
</evidence>
<comment type="similarity">
    <text evidence="1 6">Belongs to the eukaryotic initiation factor 4E family.</text>
</comment>
<evidence type="ECO:0008006" key="9">
    <source>
        <dbReference type="Google" id="ProtNLM"/>
    </source>
</evidence>
<evidence type="ECO:0000313" key="8">
    <source>
        <dbReference type="Proteomes" id="UP000887568"/>
    </source>
</evidence>
<reference evidence="7" key="1">
    <citation type="submission" date="2022-11" db="UniProtKB">
        <authorList>
            <consortium name="EnsemblMetazoa"/>
        </authorList>
    </citation>
    <scope>IDENTIFICATION</scope>
</reference>
<dbReference type="GO" id="GO:0006417">
    <property type="term" value="P:regulation of translation"/>
    <property type="evidence" value="ECO:0007669"/>
    <property type="project" value="UniProtKB-KW"/>
</dbReference>
<dbReference type="GO" id="GO:0003743">
    <property type="term" value="F:translation initiation factor activity"/>
    <property type="evidence" value="ECO:0007669"/>
    <property type="project" value="UniProtKB-KW"/>
</dbReference>
<keyword evidence="4 6" id="KW-0694">RNA-binding</keyword>
<proteinExistence type="inferred from homology"/>
<dbReference type="Gene3D" id="3.30.760.10">
    <property type="entry name" value="RNA Cap, Translation Initiation Factor Eif4e"/>
    <property type="match status" value="1"/>
</dbReference>